<keyword evidence="1" id="KW-1133">Transmembrane helix</keyword>
<gene>
    <name evidence="2" type="ORF">NSJP_2543</name>
</gene>
<dbReference type="OrthoDB" id="9156649at2"/>
<evidence type="ECO:0000313" key="2">
    <source>
        <dbReference type="EMBL" id="SLM48710.1"/>
    </source>
</evidence>
<name>A0A1W1I6T4_9BACT</name>
<dbReference type="EMBL" id="LT828648">
    <property type="protein sequence ID" value="SLM48710.1"/>
    <property type="molecule type" value="Genomic_DNA"/>
</dbReference>
<sequence>MDSTLTVVAIGFGVLGLAFLWTAVAAVRRRRFLRFSLHSGVALACLAAGLLLLTIHLSLQGYQALTREDLAATIRAESTGPEEFLVTMRFPDGRLETYALGGNEIYVDAHILKWKSWANLIGLHTAYELDRISGRYHDIADERAKPRTIYALSSDRLIDVFTLRRRYAWLAPLVDAEYGSAAFIPARDQATYELRISTTGLLFRSPATDHK</sequence>
<dbReference type="RefSeq" id="WP_080887050.1">
    <property type="nucleotide sequence ID" value="NZ_LT828648.1"/>
</dbReference>
<proteinExistence type="predicted"/>
<organism evidence="2 3">
    <name type="scientific">Nitrospira japonica</name>
    <dbReference type="NCBI Taxonomy" id="1325564"/>
    <lineage>
        <taxon>Bacteria</taxon>
        <taxon>Pseudomonadati</taxon>
        <taxon>Nitrospirota</taxon>
        <taxon>Nitrospiria</taxon>
        <taxon>Nitrospirales</taxon>
        <taxon>Nitrospiraceae</taxon>
        <taxon>Nitrospira</taxon>
    </lineage>
</organism>
<protein>
    <submittedName>
        <fullName evidence="2">Cation/multidrug efflux pump</fullName>
    </submittedName>
</protein>
<dbReference type="KEGG" id="nja:NSJP_2543"/>
<dbReference type="AlphaFoldDB" id="A0A1W1I6T4"/>
<reference evidence="2 3" key="1">
    <citation type="submission" date="2017-03" db="EMBL/GenBank/DDBJ databases">
        <authorList>
            <person name="Afonso C.L."/>
            <person name="Miller P.J."/>
            <person name="Scott M.A."/>
            <person name="Spackman E."/>
            <person name="Goraichik I."/>
            <person name="Dimitrov K.M."/>
            <person name="Suarez D.L."/>
            <person name="Swayne D.E."/>
        </authorList>
    </citation>
    <scope>NUCLEOTIDE SEQUENCE [LARGE SCALE GENOMIC DNA]</scope>
    <source>
        <strain evidence="2">Genome sequencing of Nitrospira japonica strain NJ11</strain>
    </source>
</reference>
<dbReference type="Proteomes" id="UP000192042">
    <property type="component" value="Chromosome I"/>
</dbReference>
<evidence type="ECO:0000256" key="1">
    <source>
        <dbReference type="SAM" id="Phobius"/>
    </source>
</evidence>
<dbReference type="STRING" id="1325564.NSJP_2543"/>
<keyword evidence="1" id="KW-0472">Membrane</keyword>
<evidence type="ECO:0000313" key="3">
    <source>
        <dbReference type="Proteomes" id="UP000192042"/>
    </source>
</evidence>
<feature type="transmembrane region" description="Helical" evidence="1">
    <location>
        <begin position="39"/>
        <end position="59"/>
    </location>
</feature>
<feature type="transmembrane region" description="Helical" evidence="1">
    <location>
        <begin position="6"/>
        <end position="27"/>
    </location>
</feature>
<keyword evidence="3" id="KW-1185">Reference proteome</keyword>
<accession>A0A1W1I6T4</accession>
<keyword evidence="1" id="KW-0812">Transmembrane</keyword>